<keyword evidence="13" id="KW-1185">Reference proteome</keyword>
<keyword evidence="8" id="KW-0206">Cytoskeleton</keyword>
<evidence type="ECO:0000256" key="2">
    <source>
        <dbReference type="ARBA" id="ARBA00009645"/>
    </source>
</evidence>
<comment type="subcellular location">
    <subcellularLocation>
        <location evidence="1">Cytoplasm</location>
        <location evidence="1">Cytoskeleton</location>
        <location evidence="1">Spindle</location>
    </subcellularLocation>
</comment>
<evidence type="ECO:0000256" key="5">
    <source>
        <dbReference type="ARBA" id="ARBA00022701"/>
    </source>
</evidence>
<feature type="coiled-coil region" evidence="10">
    <location>
        <begin position="124"/>
        <end position="158"/>
    </location>
</feature>
<reference evidence="12 13" key="1">
    <citation type="submission" date="2020-08" db="EMBL/GenBank/DDBJ databases">
        <title>Aphidius gifuensis genome sequencing and assembly.</title>
        <authorList>
            <person name="Du Z."/>
        </authorList>
    </citation>
    <scope>NUCLEOTIDE SEQUENCE [LARGE SCALE GENOMIC DNA]</scope>
    <source>
        <strain evidence="12">YNYX2018</strain>
        <tissue evidence="12">Adults</tissue>
    </source>
</reference>
<keyword evidence="7 10" id="KW-0175">Coiled coil</keyword>
<dbReference type="InterPro" id="IPR032733">
    <property type="entry name" value="HAUS3_N"/>
</dbReference>
<protein>
    <recommendedName>
        <fullName evidence="11">HAUS augmin-like complex subunit 3 N-terminal domain-containing protein</fullName>
    </recommendedName>
</protein>
<feature type="domain" description="HAUS augmin-like complex subunit 3 N-terminal" evidence="11">
    <location>
        <begin position="39"/>
        <end position="247"/>
    </location>
</feature>
<comment type="similarity">
    <text evidence="2">Belongs to the HAUS3 family.</text>
</comment>
<keyword evidence="3" id="KW-0963">Cytoplasm</keyword>
<dbReference type="EMBL" id="JACMRX010000001">
    <property type="protein sequence ID" value="KAF7998060.1"/>
    <property type="molecule type" value="Genomic_DNA"/>
</dbReference>
<evidence type="ECO:0000313" key="12">
    <source>
        <dbReference type="EMBL" id="KAF7998060.1"/>
    </source>
</evidence>
<feature type="coiled-coil region" evidence="10">
    <location>
        <begin position="293"/>
        <end position="358"/>
    </location>
</feature>
<dbReference type="GO" id="GO:0051301">
    <property type="term" value="P:cell division"/>
    <property type="evidence" value="ECO:0007669"/>
    <property type="project" value="UniProtKB-KW"/>
</dbReference>
<sequence>MDISGRDLAKKFQELFPGDTTFKVSAQLLNETCENSIVQNFLKWFCDHVGPHNVLQKHEREFIKNLKKNEQYLTGSELDDALIEATKDCPELLELIDLNKRSDEHIAKAYEAEKDAYDADVNDLATLEDSLAKLIEIESKLDEELEKEENELQKFEIGENKSYADCASLINEFDFAHREIYEDLQYVVKVYADAAEKKGPTIAWTQVPLDIFIKQTENYYNCLYFHVNRKLKNSQNYEPSNLPSHELIQSMLSELGEKIELEGFKGLAARAHEIYSNIETQIPQNESQMRLEIAELMSKRDILTEDIAMLEAQLQESVNQYGRLSVTKILLDDGYARLNHKKKRLSNIENLLHLARDKGHAHADFLAILMQIQLQKLNEIIEFVRDARYYLSTEYTRSSKRCDIMQEVQDKYDTIISSSPCKKNIYNKLFSLLINEHENNDGNDDDNFVNAVKQYDELLNENKIMKNEIENIDLDTKINYLRQTENDVMRVFNHEISDGPTKSFKLMPYKILALSEQVTQSVHDAQTIVTESRNKLKDIMKKTTNSNWDREKILIWQKYLCDPDKLKQRYDEAKQIVDRSHFVGCELNKK</sequence>
<dbReference type="GO" id="GO:0005819">
    <property type="term" value="C:spindle"/>
    <property type="evidence" value="ECO:0007669"/>
    <property type="project" value="UniProtKB-SubCell"/>
</dbReference>
<name>A0A835CYX5_APHGI</name>
<proteinExistence type="inferred from homology"/>
<keyword evidence="9" id="KW-0131">Cell cycle</keyword>
<dbReference type="AlphaFoldDB" id="A0A835CYX5"/>
<comment type="caution">
    <text evidence="12">The sequence shown here is derived from an EMBL/GenBank/DDBJ whole genome shotgun (WGS) entry which is preliminary data.</text>
</comment>
<accession>A0A835CYX5</accession>
<organism evidence="12 13">
    <name type="scientific">Aphidius gifuensis</name>
    <name type="common">Parasitoid wasp</name>
    <dbReference type="NCBI Taxonomy" id="684658"/>
    <lineage>
        <taxon>Eukaryota</taxon>
        <taxon>Metazoa</taxon>
        <taxon>Ecdysozoa</taxon>
        <taxon>Arthropoda</taxon>
        <taxon>Hexapoda</taxon>
        <taxon>Insecta</taxon>
        <taxon>Pterygota</taxon>
        <taxon>Neoptera</taxon>
        <taxon>Endopterygota</taxon>
        <taxon>Hymenoptera</taxon>
        <taxon>Apocrita</taxon>
        <taxon>Ichneumonoidea</taxon>
        <taxon>Braconidae</taxon>
        <taxon>Aphidiinae</taxon>
        <taxon>Aphidius</taxon>
    </lineage>
</organism>
<dbReference type="GO" id="GO:0005874">
    <property type="term" value="C:microtubule"/>
    <property type="evidence" value="ECO:0007669"/>
    <property type="project" value="UniProtKB-KW"/>
</dbReference>
<gene>
    <name evidence="12" type="ORF">HCN44_009458</name>
</gene>
<evidence type="ECO:0000256" key="7">
    <source>
        <dbReference type="ARBA" id="ARBA00023054"/>
    </source>
</evidence>
<evidence type="ECO:0000256" key="1">
    <source>
        <dbReference type="ARBA" id="ARBA00004186"/>
    </source>
</evidence>
<evidence type="ECO:0000256" key="10">
    <source>
        <dbReference type="SAM" id="Coils"/>
    </source>
</evidence>
<dbReference type="Proteomes" id="UP000639338">
    <property type="component" value="Unassembled WGS sequence"/>
</dbReference>
<evidence type="ECO:0000313" key="13">
    <source>
        <dbReference type="Proteomes" id="UP000639338"/>
    </source>
</evidence>
<evidence type="ECO:0000256" key="4">
    <source>
        <dbReference type="ARBA" id="ARBA00022618"/>
    </source>
</evidence>
<evidence type="ECO:0000259" key="11">
    <source>
        <dbReference type="Pfam" id="PF14932"/>
    </source>
</evidence>
<evidence type="ECO:0000256" key="8">
    <source>
        <dbReference type="ARBA" id="ARBA00023212"/>
    </source>
</evidence>
<keyword evidence="4" id="KW-0132">Cell division</keyword>
<evidence type="ECO:0000256" key="6">
    <source>
        <dbReference type="ARBA" id="ARBA00022776"/>
    </source>
</evidence>
<feature type="coiled-coil region" evidence="10">
    <location>
        <begin position="448"/>
        <end position="475"/>
    </location>
</feature>
<evidence type="ECO:0000256" key="9">
    <source>
        <dbReference type="ARBA" id="ARBA00023306"/>
    </source>
</evidence>
<keyword evidence="5" id="KW-0493">Microtubule</keyword>
<evidence type="ECO:0000256" key="3">
    <source>
        <dbReference type="ARBA" id="ARBA00022490"/>
    </source>
</evidence>
<keyword evidence="6" id="KW-0498">Mitosis</keyword>
<dbReference type="Pfam" id="PF14932">
    <property type="entry name" value="HAUS-augmin3"/>
    <property type="match status" value="1"/>
</dbReference>
<dbReference type="OrthoDB" id="2159690at2759"/>